<sequence length="211" mass="23124">MANTTWMIKGREFVNCNCSYGCPCQFDGLPTHGHCRAVAGFEIEQGYHGSTKLDGLKFVGIFRWPGAIHEGKGEAAVVIDERATEAQRGVLLRILSGQDTEPGATVFNVFASTLEKLHDPIFAPIEFQVDVAERKARLVVKGVTEGHGEPILNPVTGAAHRVRIDMVGGFEYRLAEVGRGWTKTAQPIKFELTDSYGQFAEIHLCQSGIVH</sequence>
<reference evidence="1" key="1">
    <citation type="submission" date="2021-06" db="EMBL/GenBank/DDBJ databases">
        <title>Bradyrhizobium sp. S2-11-2 Genome sequencing.</title>
        <authorList>
            <person name="Jin L."/>
        </authorList>
    </citation>
    <scope>NUCLEOTIDE SEQUENCE</scope>
    <source>
        <strain evidence="1">S2-11-2</strain>
    </source>
</reference>
<dbReference type="KEGG" id="bsei:KMZ68_09840"/>
<name>A0A975RUM0_9BRAD</name>
<dbReference type="Pfam" id="PF07040">
    <property type="entry name" value="DUF1326"/>
    <property type="match status" value="1"/>
</dbReference>
<organism evidence="1 2">
    <name type="scientific">Bradyrhizobium sediminis</name>
    <dbReference type="NCBI Taxonomy" id="2840469"/>
    <lineage>
        <taxon>Bacteria</taxon>
        <taxon>Pseudomonadati</taxon>
        <taxon>Pseudomonadota</taxon>
        <taxon>Alphaproteobacteria</taxon>
        <taxon>Hyphomicrobiales</taxon>
        <taxon>Nitrobacteraceae</taxon>
        <taxon>Bradyrhizobium</taxon>
    </lineage>
</organism>
<protein>
    <submittedName>
        <fullName evidence="1">DUF1326 domain-containing protein</fullName>
    </submittedName>
</protein>
<accession>A0A975RUM0</accession>
<dbReference type="Proteomes" id="UP000680805">
    <property type="component" value="Chromosome"/>
</dbReference>
<gene>
    <name evidence="1" type="ORF">KMZ68_09840</name>
</gene>
<dbReference type="AlphaFoldDB" id="A0A975RUM0"/>
<evidence type="ECO:0000313" key="2">
    <source>
        <dbReference type="Proteomes" id="UP000680805"/>
    </source>
</evidence>
<dbReference type="InterPro" id="IPR014581">
    <property type="entry name" value="UCP033303"/>
</dbReference>
<dbReference type="RefSeq" id="WP_215616275.1">
    <property type="nucleotide sequence ID" value="NZ_CP076135.1"/>
</dbReference>
<dbReference type="PIRSF" id="PIRSF033303">
    <property type="entry name" value="UCP033303"/>
    <property type="match status" value="1"/>
</dbReference>
<dbReference type="InterPro" id="IPR009758">
    <property type="entry name" value="DUF1326"/>
</dbReference>
<proteinExistence type="predicted"/>
<evidence type="ECO:0000313" key="1">
    <source>
        <dbReference type="EMBL" id="QWG20820.1"/>
    </source>
</evidence>
<dbReference type="EMBL" id="CP076135">
    <property type="protein sequence ID" value="QWG20820.1"/>
    <property type="molecule type" value="Genomic_DNA"/>
</dbReference>